<keyword evidence="6" id="KW-0408">Iron</keyword>
<comment type="caution">
    <text evidence="17">The sequence shown here is derived from an EMBL/GenBank/DDBJ whole genome shotgun (WGS) entry which is preliminary data.</text>
</comment>
<evidence type="ECO:0000313" key="17">
    <source>
        <dbReference type="EMBL" id="HIX03501.1"/>
    </source>
</evidence>
<dbReference type="InterPro" id="IPR008969">
    <property type="entry name" value="CarboxyPept-like_regulatory"/>
</dbReference>
<keyword evidence="4" id="KW-0410">Iron transport</keyword>
<dbReference type="InterPro" id="IPR012910">
    <property type="entry name" value="Plug_dom"/>
</dbReference>
<dbReference type="Proteomes" id="UP000824202">
    <property type="component" value="Unassembled WGS sequence"/>
</dbReference>
<feature type="domain" description="TonB-dependent receptor plug" evidence="16">
    <location>
        <begin position="254"/>
        <end position="329"/>
    </location>
</feature>
<dbReference type="Pfam" id="PF00593">
    <property type="entry name" value="TonB_dep_Rec_b-barrel"/>
    <property type="match status" value="1"/>
</dbReference>
<dbReference type="Gene3D" id="3.55.50.30">
    <property type="match status" value="1"/>
</dbReference>
<comment type="subcellular location">
    <subcellularLocation>
        <location evidence="1 10">Cell outer membrane</location>
        <topology evidence="1 10">Multi-pass membrane protein</topology>
    </subcellularLocation>
</comment>
<keyword evidence="9 10" id="KW-0998">Cell outer membrane</keyword>
<feature type="non-terminal residue" evidence="17">
    <location>
        <position position="1150"/>
    </location>
</feature>
<keyword evidence="3 10" id="KW-1134">Transmembrane beta strand</keyword>
<dbReference type="InterPro" id="IPR023997">
    <property type="entry name" value="TonB-dep_OMP_SusC/RagA_CS"/>
</dbReference>
<evidence type="ECO:0000259" key="16">
    <source>
        <dbReference type="Pfam" id="PF07715"/>
    </source>
</evidence>
<dbReference type="SUPFAM" id="SSF56935">
    <property type="entry name" value="Porins"/>
    <property type="match status" value="1"/>
</dbReference>
<feature type="domain" description="Secretin/TonB short N-terminal" evidence="15">
    <location>
        <begin position="70"/>
        <end position="119"/>
    </location>
</feature>
<reference evidence="17" key="1">
    <citation type="journal article" date="2021" name="PeerJ">
        <title>Extensive microbial diversity within the chicken gut microbiome revealed by metagenomics and culture.</title>
        <authorList>
            <person name="Gilroy R."/>
            <person name="Ravi A."/>
            <person name="Getino M."/>
            <person name="Pursley I."/>
            <person name="Horton D.L."/>
            <person name="Alikhan N.F."/>
            <person name="Baker D."/>
            <person name="Gharbi K."/>
            <person name="Hall N."/>
            <person name="Watson M."/>
            <person name="Adriaenssens E.M."/>
            <person name="Foster-Nyarko E."/>
            <person name="Jarju S."/>
            <person name="Secka A."/>
            <person name="Antonio M."/>
            <person name="Oren A."/>
            <person name="Chaudhuri R.R."/>
            <person name="La Ragione R."/>
            <person name="Hildebrand F."/>
            <person name="Pallen M.J."/>
        </authorList>
    </citation>
    <scope>NUCLEOTIDE SEQUENCE</scope>
    <source>
        <strain evidence="17">23274</strain>
    </source>
</reference>
<reference evidence="17" key="2">
    <citation type="submission" date="2021-04" db="EMBL/GenBank/DDBJ databases">
        <authorList>
            <person name="Gilroy R."/>
        </authorList>
    </citation>
    <scope>NUCLEOTIDE SEQUENCE</scope>
    <source>
        <strain evidence="17">23274</strain>
    </source>
</reference>
<dbReference type="Gene3D" id="2.60.40.1120">
    <property type="entry name" value="Carboxypeptidase-like, regulatory domain"/>
    <property type="match status" value="1"/>
</dbReference>
<dbReference type="AlphaFoldDB" id="A0A9D1UZR2"/>
<protein>
    <submittedName>
        <fullName evidence="17">SusC/RagA family TonB-linked outer membrane protein</fullName>
    </submittedName>
</protein>
<evidence type="ECO:0000256" key="1">
    <source>
        <dbReference type="ARBA" id="ARBA00004571"/>
    </source>
</evidence>
<sequence>MKNRRENQAIPRKKSLFRRICSRGMLLVGMLMCVNFWSYASGQVKTVSLNVKDKALKEVLGMVREQAGVRFIYSEVELRKAKPVSVEFENQPLQEAMEKLLAGQPFASEIEGDIVVIRPVSPAPQTQEIKMRTVKGKVTDENGQPVPGANVYLKGTTIGVATDIDGNYSLTFGDSQAVLMVSFVGYKTVEEAIGTRETVNFQLEPENEALAEVVVTGYQTISKERATGAFEKLGTEKMEMKRLDNLSSVLEGEIAGYSDGIIRGVSTMNAQQSPLYVIDGFPVENTSIDAYGSVTENLPVLNMEDIESITVLKDAAAASIYGARAANGVIVITTKKAKEGKTQISASATWTIHPYNYYTGHLTDAADIIELQKKWAAANPELNNGLDRALAEADNLRNNYAWPSKGIDILLNQYTNQISQAEAEAQLEELTSRGYAYYDDVEKYAKRNSFYQQYYLSVGKATGRNNLVFSVSYRNNKEEDIYTKDDQVGLNLQNSLQVTDWLKADVGMYINFRNGTTQTYDLLSSYSAGFTAMPYDRLVDEEGNPVSWVSQYTQTVRDNIENYGLYDVTITPLDELGRRLEKSRDFTSRIFGKLDIKLLPWLSYTAQYQYEYGENRMNRLEEMDSFQTRELINSFATAENGEAVYNLPEGDIYYSQRQTTNNYNFRQQLNVDKTFSGVHNLTWIIGQEVRNQKLQYESVTRYGYDEDMLSSQYIDESRFTNGYTGLMDTWAYISAPWAKSELVNRFVSFYSNAAYSYNNRYAFSASIRWDRSNLWGTNSKYQNKPLWSVGASWNINNESFFNASWVDMLKLRFSYGIGGNIAKDAAPYLTASYYTSTLVGGQYGSISSPPNPDLRWEKTTTINVGVDFAFFAGRMSGTLEFYNRNSEDLLANQMGVPTEGFGYSTLTFNNGAMRNRGFELTLRGDIINRGGFVWNMGYMLSYNKNKVTKINVEAPVYYLQLDYPESYPREGKPYNAVYAYKWAGLSAEGEPQIYDAEGNVTTTDYTDLDAIHYVGTTVPVYSGSFTNVFTYKNLELSVQMLYEGGHKFRSTNIPTINMGRTNVSVTNKDIMHAWEQPGDEAVTDVPRILFSGISEAYNYDRESIYRGADIHVFDASKIVFNNISLSYRVPNEWVKKAGLSGAKLQFNVEN</sequence>
<evidence type="ECO:0000256" key="11">
    <source>
        <dbReference type="RuleBase" id="RU003357"/>
    </source>
</evidence>
<dbReference type="NCBIfam" id="TIGR04056">
    <property type="entry name" value="OMP_RagA_SusC"/>
    <property type="match status" value="1"/>
</dbReference>
<keyword evidence="4" id="KW-0406">Ion transport</keyword>
<keyword evidence="2 10" id="KW-0813">Transport</keyword>
<dbReference type="InterPro" id="IPR036942">
    <property type="entry name" value="Beta-barrel_TonB_sf"/>
</dbReference>
<dbReference type="Gene3D" id="2.170.130.10">
    <property type="entry name" value="TonB-dependent receptor, plug domain"/>
    <property type="match status" value="1"/>
</dbReference>
<dbReference type="Pfam" id="PF13715">
    <property type="entry name" value="CarbopepD_reg_2"/>
    <property type="match status" value="1"/>
</dbReference>
<evidence type="ECO:0000256" key="13">
    <source>
        <dbReference type="SAM" id="Phobius"/>
    </source>
</evidence>
<dbReference type="InterPro" id="IPR037066">
    <property type="entry name" value="Plug_dom_sf"/>
</dbReference>
<dbReference type="SUPFAM" id="SSF49464">
    <property type="entry name" value="Carboxypeptidase regulatory domain-like"/>
    <property type="match status" value="1"/>
</dbReference>
<dbReference type="Pfam" id="PF07715">
    <property type="entry name" value="Plug"/>
    <property type="match status" value="1"/>
</dbReference>
<dbReference type="InterPro" id="IPR023996">
    <property type="entry name" value="TonB-dep_OMP_SusC/RagA"/>
</dbReference>
<dbReference type="GO" id="GO:0009279">
    <property type="term" value="C:cell outer membrane"/>
    <property type="evidence" value="ECO:0007669"/>
    <property type="project" value="UniProtKB-SubCell"/>
</dbReference>
<keyword evidence="8 10" id="KW-0472">Membrane</keyword>
<evidence type="ECO:0000313" key="18">
    <source>
        <dbReference type="Proteomes" id="UP000824202"/>
    </source>
</evidence>
<name>A0A9D1UZR2_9BACT</name>
<comment type="similarity">
    <text evidence="10 11">Belongs to the TonB-dependent receptor family.</text>
</comment>
<dbReference type="GO" id="GO:0006826">
    <property type="term" value="P:iron ion transport"/>
    <property type="evidence" value="ECO:0007669"/>
    <property type="project" value="UniProtKB-KW"/>
</dbReference>
<proteinExistence type="inferred from homology"/>
<feature type="domain" description="TonB-dependent receptor-like beta-barrel" evidence="14">
    <location>
        <begin position="601"/>
        <end position="1010"/>
    </location>
</feature>
<evidence type="ECO:0000256" key="6">
    <source>
        <dbReference type="ARBA" id="ARBA00023004"/>
    </source>
</evidence>
<evidence type="ECO:0000256" key="3">
    <source>
        <dbReference type="ARBA" id="ARBA00022452"/>
    </source>
</evidence>
<evidence type="ECO:0000256" key="9">
    <source>
        <dbReference type="ARBA" id="ARBA00023237"/>
    </source>
</evidence>
<dbReference type="NCBIfam" id="TIGR04057">
    <property type="entry name" value="SusC_RagA_signa"/>
    <property type="match status" value="1"/>
</dbReference>
<evidence type="ECO:0000259" key="15">
    <source>
        <dbReference type="Pfam" id="PF07660"/>
    </source>
</evidence>
<organism evidence="17 18">
    <name type="scientific">Candidatus Odoribacter faecigallinarum</name>
    <dbReference type="NCBI Taxonomy" id="2838706"/>
    <lineage>
        <taxon>Bacteria</taxon>
        <taxon>Pseudomonadati</taxon>
        <taxon>Bacteroidota</taxon>
        <taxon>Bacteroidia</taxon>
        <taxon>Bacteroidales</taxon>
        <taxon>Odoribacteraceae</taxon>
        <taxon>Odoribacter</taxon>
    </lineage>
</organism>
<keyword evidence="12" id="KW-0175">Coiled coil</keyword>
<dbReference type="InterPro" id="IPR039426">
    <property type="entry name" value="TonB-dep_rcpt-like"/>
</dbReference>
<evidence type="ECO:0000256" key="2">
    <source>
        <dbReference type="ARBA" id="ARBA00022448"/>
    </source>
</evidence>
<feature type="coiled-coil region" evidence="12">
    <location>
        <begin position="379"/>
        <end position="431"/>
    </location>
</feature>
<keyword evidence="5 10" id="KW-0812">Transmembrane</keyword>
<dbReference type="InterPro" id="IPR000531">
    <property type="entry name" value="Beta-barrel_TonB"/>
</dbReference>
<evidence type="ECO:0000259" key="14">
    <source>
        <dbReference type="Pfam" id="PF00593"/>
    </source>
</evidence>
<evidence type="ECO:0000256" key="10">
    <source>
        <dbReference type="PROSITE-ProRule" id="PRU01360"/>
    </source>
</evidence>
<dbReference type="InterPro" id="IPR011662">
    <property type="entry name" value="Secretin/TonB_short_N"/>
</dbReference>
<evidence type="ECO:0000256" key="8">
    <source>
        <dbReference type="ARBA" id="ARBA00023136"/>
    </source>
</evidence>
<dbReference type="Pfam" id="PF07660">
    <property type="entry name" value="STN"/>
    <property type="match status" value="1"/>
</dbReference>
<dbReference type="EMBL" id="DXFT01000100">
    <property type="protein sequence ID" value="HIX03501.1"/>
    <property type="molecule type" value="Genomic_DNA"/>
</dbReference>
<feature type="transmembrane region" description="Helical" evidence="13">
    <location>
        <begin position="20"/>
        <end position="40"/>
    </location>
</feature>
<dbReference type="Gene3D" id="2.40.170.20">
    <property type="entry name" value="TonB-dependent receptor, beta-barrel domain"/>
    <property type="match status" value="1"/>
</dbReference>
<evidence type="ECO:0000256" key="4">
    <source>
        <dbReference type="ARBA" id="ARBA00022496"/>
    </source>
</evidence>
<evidence type="ECO:0000256" key="5">
    <source>
        <dbReference type="ARBA" id="ARBA00022692"/>
    </source>
</evidence>
<dbReference type="PROSITE" id="PS52016">
    <property type="entry name" value="TONB_DEPENDENT_REC_3"/>
    <property type="match status" value="1"/>
</dbReference>
<keyword evidence="13" id="KW-1133">Transmembrane helix</keyword>
<keyword evidence="7 11" id="KW-0798">TonB box</keyword>
<accession>A0A9D1UZR2</accession>
<gene>
    <name evidence="17" type="ORF">H9863_05210</name>
</gene>
<evidence type="ECO:0000256" key="12">
    <source>
        <dbReference type="SAM" id="Coils"/>
    </source>
</evidence>
<evidence type="ECO:0000256" key="7">
    <source>
        <dbReference type="ARBA" id="ARBA00023077"/>
    </source>
</evidence>